<name>A0A5J4WXS8_9EUKA</name>
<dbReference type="Proteomes" id="UP000324800">
    <property type="component" value="Unassembled WGS sequence"/>
</dbReference>
<dbReference type="InterPro" id="IPR050863">
    <property type="entry name" value="CenT-Element_Derived"/>
</dbReference>
<dbReference type="EMBL" id="SNRW01000806">
    <property type="protein sequence ID" value="KAA6399175.1"/>
    <property type="molecule type" value="Genomic_DNA"/>
</dbReference>
<sequence length="332" mass="38109">MVLKLTKRSTKALISRQSCLSLAALILACLLDFPGQPTLPARDYGVTVRKVYDVARCYCRATQYTEGHTKFPSYITTERQQKLATEITNSLRKGQSITEMDINNRLYQLKKEEQQLALNRSRQLKLTGLERTFSIPASPPSDSYVRRFINQHRISLSSSNGMAANRVDASYSSNIRAWFRDIYTQELLQDVRPRGLFNMDEAMLQMDIRYLSPGQRSPPSFFIIGNLLSIPRELQDIANSEQATFSVSKSGWINQDIFLQYMQMFSKWVRKQREDKYFEKDEPVLMIVDGHTSRKSDLIHELCKSENIRVVTLQGALTSLLQPLDVAVFAPF</sequence>
<proteinExistence type="predicted"/>
<dbReference type="Pfam" id="PF03184">
    <property type="entry name" value="DDE_1"/>
    <property type="match status" value="1"/>
</dbReference>
<dbReference type="AlphaFoldDB" id="A0A5J4WXS8"/>
<evidence type="ECO:0000313" key="3">
    <source>
        <dbReference type="EMBL" id="KAA6399175.1"/>
    </source>
</evidence>
<comment type="caution">
    <text evidence="3">The sequence shown here is derived from an EMBL/GenBank/DDBJ whole genome shotgun (WGS) entry which is preliminary data.</text>
</comment>
<dbReference type="PROSITE" id="PS51257">
    <property type="entry name" value="PROKAR_LIPOPROTEIN"/>
    <property type="match status" value="1"/>
</dbReference>
<reference evidence="3 4" key="1">
    <citation type="submission" date="2019-03" db="EMBL/GenBank/DDBJ databases">
        <title>Single cell metagenomics reveals metabolic interactions within the superorganism composed of flagellate Streblomastix strix and complex community of Bacteroidetes bacteria on its surface.</title>
        <authorList>
            <person name="Treitli S.C."/>
            <person name="Kolisko M."/>
            <person name="Husnik F."/>
            <person name="Keeling P."/>
            <person name="Hampl V."/>
        </authorList>
    </citation>
    <scope>NUCLEOTIDE SEQUENCE [LARGE SCALE GENOMIC DNA]</scope>
    <source>
        <strain evidence="3">ST1C</strain>
    </source>
</reference>
<feature type="domain" description="DDE-1" evidence="2">
    <location>
        <begin position="237"/>
        <end position="332"/>
    </location>
</feature>
<evidence type="ECO:0000259" key="2">
    <source>
        <dbReference type="Pfam" id="PF03184"/>
    </source>
</evidence>
<gene>
    <name evidence="3" type="ORF">EZS28_005301</name>
</gene>
<dbReference type="GO" id="GO:0005634">
    <property type="term" value="C:nucleus"/>
    <property type="evidence" value="ECO:0007669"/>
    <property type="project" value="TreeGrafter"/>
</dbReference>
<dbReference type="PANTHER" id="PTHR19303">
    <property type="entry name" value="TRANSPOSON"/>
    <property type="match status" value="1"/>
</dbReference>
<evidence type="ECO:0000256" key="1">
    <source>
        <dbReference type="SAM" id="SignalP"/>
    </source>
</evidence>
<dbReference type="GO" id="GO:0003677">
    <property type="term" value="F:DNA binding"/>
    <property type="evidence" value="ECO:0007669"/>
    <property type="project" value="TreeGrafter"/>
</dbReference>
<accession>A0A5J4WXS8</accession>
<organism evidence="3 4">
    <name type="scientific">Streblomastix strix</name>
    <dbReference type="NCBI Taxonomy" id="222440"/>
    <lineage>
        <taxon>Eukaryota</taxon>
        <taxon>Metamonada</taxon>
        <taxon>Preaxostyla</taxon>
        <taxon>Oxymonadida</taxon>
        <taxon>Streblomastigidae</taxon>
        <taxon>Streblomastix</taxon>
    </lineage>
</organism>
<protein>
    <recommendedName>
        <fullName evidence="2">DDE-1 domain-containing protein</fullName>
    </recommendedName>
</protein>
<feature type="chain" id="PRO_5023814357" description="DDE-1 domain-containing protein" evidence="1">
    <location>
        <begin position="29"/>
        <end position="332"/>
    </location>
</feature>
<keyword evidence="1" id="KW-0732">Signal</keyword>
<dbReference type="OrthoDB" id="6775047at2759"/>
<evidence type="ECO:0000313" key="4">
    <source>
        <dbReference type="Proteomes" id="UP000324800"/>
    </source>
</evidence>
<feature type="signal peptide" evidence="1">
    <location>
        <begin position="1"/>
        <end position="28"/>
    </location>
</feature>
<dbReference type="InterPro" id="IPR004875">
    <property type="entry name" value="DDE_SF_endonuclease_dom"/>
</dbReference>